<feature type="region of interest" description="Disordered" evidence="1">
    <location>
        <begin position="1"/>
        <end position="27"/>
    </location>
</feature>
<dbReference type="Proteomes" id="UP000245048">
    <property type="component" value="Unassembled WGS sequence"/>
</dbReference>
<dbReference type="GO" id="GO:0015074">
    <property type="term" value="P:DNA integration"/>
    <property type="evidence" value="ECO:0007669"/>
    <property type="project" value="InterPro"/>
</dbReference>
<sequence>MTEPDRQHLHHAIAQDEGYSCDGAGEDPRREIEAWTRHCNASRPHSALGHLTPQKFAAKAAQKGC</sequence>
<dbReference type="AlphaFoldDB" id="A0A2U1UYP0"/>
<name>A0A2U1UYP0_9PROT</name>
<dbReference type="OrthoDB" id="9813285at2"/>
<reference evidence="4" key="1">
    <citation type="submission" date="2017-10" db="EMBL/GenBank/DDBJ databases">
        <authorList>
            <person name="Toshchakov S.V."/>
            <person name="Goeva M.A."/>
        </authorList>
    </citation>
    <scope>NUCLEOTIDE SEQUENCE [LARGE SCALE GENOMIC DNA]</scope>
    <source>
        <strain evidence="4">JR1/69-1-13</strain>
    </source>
</reference>
<evidence type="ECO:0000313" key="4">
    <source>
        <dbReference type="Proteomes" id="UP000245048"/>
    </source>
</evidence>
<protein>
    <recommendedName>
        <fullName evidence="2">Integrase catalytic domain-containing protein</fullName>
    </recommendedName>
</protein>
<evidence type="ECO:0000256" key="1">
    <source>
        <dbReference type="SAM" id="MobiDB-lite"/>
    </source>
</evidence>
<evidence type="ECO:0000259" key="2">
    <source>
        <dbReference type="Pfam" id="PF13683"/>
    </source>
</evidence>
<keyword evidence="4" id="KW-1185">Reference proteome</keyword>
<proteinExistence type="predicted"/>
<organism evidence="3 4">
    <name type="scientific">Teichococcus aestuarii</name>
    <dbReference type="NCBI Taxonomy" id="568898"/>
    <lineage>
        <taxon>Bacteria</taxon>
        <taxon>Pseudomonadati</taxon>
        <taxon>Pseudomonadota</taxon>
        <taxon>Alphaproteobacteria</taxon>
        <taxon>Acetobacterales</taxon>
        <taxon>Roseomonadaceae</taxon>
        <taxon>Roseomonas</taxon>
    </lineage>
</organism>
<comment type="caution">
    <text evidence="3">The sequence shown here is derived from an EMBL/GenBank/DDBJ whole genome shotgun (WGS) entry which is preliminary data.</text>
</comment>
<dbReference type="Pfam" id="PF13683">
    <property type="entry name" value="rve_3"/>
    <property type="match status" value="1"/>
</dbReference>
<dbReference type="InterPro" id="IPR001584">
    <property type="entry name" value="Integrase_cat-core"/>
</dbReference>
<accession>A0A2U1UYP0</accession>
<gene>
    <name evidence="3" type="ORF">CR165_21450</name>
</gene>
<feature type="domain" description="Integrase catalytic" evidence="2">
    <location>
        <begin position="27"/>
        <end position="53"/>
    </location>
</feature>
<dbReference type="EMBL" id="PDOA01000025">
    <property type="protein sequence ID" value="PWC26772.1"/>
    <property type="molecule type" value="Genomic_DNA"/>
</dbReference>
<evidence type="ECO:0000313" key="3">
    <source>
        <dbReference type="EMBL" id="PWC26772.1"/>
    </source>
</evidence>